<keyword evidence="2 4" id="KW-0863">Zinc-finger</keyword>
<sequence>MANPFGDSDDEYSRPPDEVSVKEGLLCPVCLLDLKTISELRDHFETNHKNEFISQTNQTKQIGSQLKGLLNKTKKILKNDNNVSIDDNDSMASNSGQSYVELWRKQMRIGETRNHFDYFRRIRDSRIERQVIETNKLLIRLDKLITEAPKETEKRKLHEKSVVLWANDDDVPMCPNCANRFNHITRRRHHCRLCGGIMCHNCSQFLDFVYARKLISPTNLEESSISLIPKTNLTRRGSSSSLLSIVNSSGDPHIRVCRDCKTLLNKRDQQIEDINFKPILSQFYDRMREQIKDIERLAPLFFQMNDSLSLGETNYNLTDAQELKLKLTKLAENVDSISRKIATHGTQEERPPHPKQLQLQNSIRSSVTHFLRQTMLGLPTLPTPDELKKLQDQRRAEIEKRIQFEKQLALEEQKKFSVSPKKQNISLNNNYSETNTEEEIVVSPDDGWTPMTSKSRRRVEEQNSDSVDPMLQQINIIRNYIRQAREAHKYDELHMLEDNLKELEIEYFLQQHGNHTQNSTNA</sequence>
<dbReference type="SUPFAM" id="SSF140125">
    <property type="entry name" value="Rabenosyn-5 Rab-binding domain-like"/>
    <property type="match status" value="1"/>
</dbReference>
<keyword evidence="3" id="KW-0862">Zinc</keyword>
<evidence type="ECO:0000256" key="1">
    <source>
        <dbReference type="ARBA" id="ARBA00022723"/>
    </source>
</evidence>
<dbReference type="InterPro" id="IPR036531">
    <property type="entry name" value="Rbsn_Rab-bd_sf"/>
</dbReference>
<dbReference type="InterPro" id="IPR013083">
    <property type="entry name" value="Znf_RING/FYVE/PHD"/>
</dbReference>
<feature type="domain" description="FYVE-type" evidence="6">
    <location>
        <begin position="168"/>
        <end position="265"/>
    </location>
</feature>
<dbReference type="SUPFAM" id="SSF57903">
    <property type="entry name" value="FYVE/PHD zinc finger"/>
    <property type="match status" value="1"/>
</dbReference>
<proteinExistence type="predicted"/>
<dbReference type="AlphaFoldDB" id="A0A7R9PYW4"/>
<dbReference type="InterPro" id="IPR021565">
    <property type="entry name" value="Rbsn_Rab-bd"/>
</dbReference>
<protein>
    <recommendedName>
        <fullName evidence="6">FYVE-type domain-containing protein</fullName>
    </recommendedName>
</protein>
<dbReference type="InterPro" id="IPR000306">
    <property type="entry name" value="Znf_FYVE"/>
</dbReference>
<name>A0A7R9PYW4_9ACAR</name>
<dbReference type="PROSITE" id="PS50178">
    <property type="entry name" value="ZF_FYVE"/>
    <property type="match status" value="1"/>
</dbReference>
<dbReference type="Pfam" id="PF11464">
    <property type="entry name" value="Rbsn"/>
    <property type="match status" value="1"/>
</dbReference>
<dbReference type="EMBL" id="OC857964">
    <property type="protein sequence ID" value="CAD7625866.1"/>
    <property type="molecule type" value="Genomic_DNA"/>
</dbReference>
<dbReference type="Pfam" id="PF01363">
    <property type="entry name" value="FYVE"/>
    <property type="match status" value="1"/>
</dbReference>
<evidence type="ECO:0000313" key="8">
    <source>
        <dbReference type="Proteomes" id="UP000759131"/>
    </source>
</evidence>
<dbReference type="GO" id="GO:0008270">
    <property type="term" value="F:zinc ion binding"/>
    <property type="evidence" value="ECO:0007669"/>
    <property type="project" value="UniProtKB-KW"/>
</dbReference>
<dbReference type="OrthoDB" id="166134at2759"/>
<keyword evidence="1" id="KW-0479">Metal-binding</keyword>
<dbReference type="InterPro" id="IPR052727">
    <property type="entry name" value="Rab4/Rab5_effector"/>
</dbReference>
<feature type="region of interest" description="Disordered" evidence="5">
    <location>
        <begin position="436"/>
        <end position="466"/>
    </location>
</feature>
<dbReference type="Gene3D" id="4.10.860.20">
    <property type="entry name" value="Rabenosyn, Rab binding domain"/>
    <property type="match status" value="1"/>
</dbReference>
<gene>
    <name evidence="7" type="ORF">OSB1V03_LOCUS6299</name>
</gene>
<evidence type="ECO:0000256" key="4">
    <source>
        <dbReference type="PROSITE-ProRule" id="PRU00091"/>
    </source>
</evidence>
<organism evidence="7">
    <name type="scientific">Medioppia subpectinata</name>
    <dbReference type="NCBI Taxonomy" id="1979941"/>
    <lineage>
        <taxon>Eukaryota</taxon>
        <taxon>Metazoa</taxon>
        <taxon>Ecdysozoa</taxon>
        <taxon>Arthropoda</taxon>
        <taxon>Chelicerata</taxon>
        <taxon>Arachnida</taxon>
        <taxon>Acari</taxon>
        <taxon>Acariformes</taxon>
        <taxon>Sarcoptiformes</taxon>
        <taxon>Oribatida</taxon>
        <taxon>Brachypylina</taxon>
        <taxon>Oppioidea</taxon>
        <taxon>Oppiidae</taxon>
        <taxon>Medioppia</taxon>
    </lineage>
</organism>
<dbReference type="PANTHER" id="PTHR13510">
    <property type="entry name" value="FYVE-FINGER-CONTAINING RAB5 EFFECTOR PROTEIN RABENOSYN-5-RELATED"/>
    <property type="match status" value="1"/>
</dbReference>
<dbReference type="PANTHER" id="PTHR13510:SF44">
    <property type="entry name" value="RABENOSYN-5"/>
    <property type="match status" value="1"/>
</dbReference>
<dbReference type="EMBL" id="CAJPIZ010003389">
    <property type="protein sequence ID" value="CAG2106296.1"/>
    <property type="molecule type" value="Genomic_DNA"/>
</dbReference>
<keyword evidence="8" id="KW-1185">Reference proteome</keyword>
<dbReference type="InterPro" id="IPR011011">
    <property type="entry name" value="Znf_FYVE_PHD"/>
</dbReference>
<evidence type="ECO:0000256" key="5">
    <source>
        <dbReference type="SAM" id="MobiDB-lite"/>
    </source>
</evidence>
<reference evidence="7" key="1">
    <citation type="submission" date="2020-11" db="EMBL/GenBank/DDBJ databases">
        <authorList>
            <person name="Tran Van P."/>
        </authorList>
    </citation>
    <scope>NUCLEOTIDE SEQUENCE</scope>
</reference>
<evidence type="ECO:0000256" key="3">
    <source>
        <dbReference type="ARBA" id="ARBA00022833"/>
    </source>
</evidence>
<accession>A0A7R9PYW4</accession>
<dbReference type="CDD" id="cd15716">
    <property type="entry name" value="FYVE_RBNS5"/>
    <property type="match status" value="1"/>
</dbReference>
<dbReference type="Proteomes" id="UP000759131">
    <property type="component" value="Unassembled WGS sequence"/>
</dbReference>
<dbReference type="InterPro" id="IPR017455">
    <property type="entry name" value="Znf_FYVE-rel"/>
</dbReference>
<evidence type="ECO:0000259" key="6">
    <source>
        <dbReference type="PROSITE" id="PS50178"/>
    </source>
</evidence>
<dbReference type="Gene3D" id="3.30.40.10">
    <property type="entry name" value="Zinc/RING finger domain, C3HC4 (zinc finger)"/>
    <property type="match status" value="1"/>
</dbReference>
<evidence type="ECO:0000313" key="7">
    <source>
        <dbReference type="EMBL" id="CAD7625866.1"/>
    </source>
</evidence>
<dbReference type="SMART" id="SM00064">
    <property type="entry name" value="FYVE"/>
    <property type="match status" value="1"/>
</dbReference>
<evidence type="ECO:0000256" key="2">
    <source>
        <dbReference type="ARBA" id="ARBA00022771"/>
    </source>
</evidence>